<dbReference type="CDD" id="cd15552">
    <property type="entry name" value="PHD_PHF3_like"/>
    <property type="match status" value="1"/>
</dbReference>
<evidence type="ECO:0000256" key="7">
    <source>
        <dbReference type="ARBA" id="ARBA00023242"/>
    </source>
</evidence>
<feature type="compositionally biased region" description="Low complexity" evidence="9">
    <location>
        <begin position="230"/>
        <end position="247"/>
    </location>
</feature>
<keyword evidence="3 8" id="KW-0863">Zinc-finger</keyword>
<dbReference type="SMART" id="SM00249">
    <property type="entry name" value="PHD"/>
    <property type="match status" value="1"/>
</dbReference>
<dbReference type="Gene3D" id="3.40.5.120">
    <property type="match status" value="1"/>
</dbReference>
<dbReference type="SUPFAM" id="SSF57903">
    <property type="entry name" value="FYVE/PHD zinc finger"/>
    <property type="match status" value="1"/>
</dbReference>
<dbReference type="InterPro" id="IPR019786">
    <property type="entry name" value="Zinc_finger_PHD-type_CS"/>
</dbReference>
<feature type="compositionally biased region" description="Polar residues" evidence="9">
    <location>
        <begin position="203"/>
        <end position="217"/>
    </location>
</feature>
<evidence type="ECO:0000259" key="10">
    <source>
        <dbReference type="PROSITE" id="PS50016"/>
    </source>
</evidence>
<feature type="compositionally biased region" description="Low complexity" evidence="9">
    <location>
        <begin position="500"/>
        <end position="515"/>
    </location>
</feature>
<feature type="compositionally biased region" description="Pro residues" evidence="9">
    <location>
        <begin position="531"/>
        <end position="540"/>
    </location>
</feature>
<dbReference type="Gene3D" id="3.30.40.10">
    <property type="entry name" value="Zinc/RING finger domain, C3HC4 (zinc finger)"/>
    <property type="match status" value="1"/>
</dbReference>
<accession>A0A8K0K952</accession>
<evidence type="ECO:0000256" key="8">
    <source>
        <dbReference type="PROSITE-ProRule" id="PRU00146"/>
    </source>
</evidence>
<dbReference type="GO" id="GO:0008270">
    <property type="term" value="F:zinc ion binding"/>
    <property type="evidence" value="ECO:0007669"/>
    <property type="project" value="UniProtKB-KW"/>
</dbReference>
<feature type="region of interest" description="Disordered" evidence="9">
    <location>
        <begin position="475"/>
        <end position="556"/>
    </location>
</feature>
<dbReference type="GO" id="GO:0045893">
    <property type="term" value="P:positive regulation of DNA-templated transcription"/>
    <property type="evidence" value="ECO:0007669"/>
    <property type="project" value="TreeGrafter"/>
</dbReference>
<keyword evidence="4" id="KW-0862">Zinc</keyword>
<keyword evidence="7" id="KW-0539">Nucleus</keyword>
<dbReference type="SUPFAM" id="SSF160481">
    <property type="entry name" value="BRK domain-like"/>
    <property type="match status" value="1"/>
</dbReference>
<dbReference type="InterPro" id="IPR019787">
    <property type="entry name" value="Znf_PHD-finger"/>
</dbReference>
<gene>
    <name evidence="11" type="ORF">J437_LFUL008534</name>
</gene>
<name>A0A8K0K952_LADFU</name>
<dbReference type="GO" id="GO:0048188">
    <property type="term" value="C:Set1C/COMPASS complex"/>
    <property type="evidence" value="ECO:0007669"/>
    <property type="project" value="InterPro"/>
</dbReference>
<sequence length="734" mass="79885">MGLSGFSKAKVKVEKLSAPEILSMQSGIEGNRDEDDGETTATTTDNTEDTEEDEMLDSGGAEEEKDEHGRGRGQSLHGRRSWGGARVRGRGLRGFRPGDRESGVGGVMVRGGRGRGRRRAGRHRGGDGMRSRGGRGGKRIPEPEEDHTQVAADAVAMGVPTSTPKKPIIVIGRGGKKVIVQERVHVEKLPQEEVGLTEEDHMNVQSPTTPSKTTHVLQHSVEKTNEGQDSTSHTSPAGSPSSSSASSKTAVTNDALIAASRKHYPKRENRKPPAHLADAFGPALFSTPDVMRRVSDSSHGEPGMVIENHEGEDEFRLILSEEEDVKSRIAPMEISSKSKEIFKEDDSKVIKSEKMEVSTPKVEEVSSGGRGGGRRRRTAAAVKRLAKKEEMEEAMASEEEEEDEEEDDDDASVNSEDDPNRLWCVCKKPHNNRFMICCDVCEDWFHGKCVGVTKAMGRQMEEKGQEWNCPNCTVKQQKEKERRSLNTADEDWDPGKKKGANAAANAAATAANTGTNSGRRRKSAAAAPQKAPSPPPPPVVPVVEKKKAQPQLQRKVETVPVETETVKETENGSLHEKKKIMYCIVCKKEARPTSIYCSDPCIQIHSQHLRSLMSKEKQSGATAPAVGQSKVASVTTAVKDIPKVRESSPSVQTTKVNQEPPSPELVSPEGQKAANPALTAKVAKGDARVIVYERKTGRLITGTNAPTVSNLKSWLKDHPTFEVVRPGVLPAKFY</sequence>
<feature type="non-terminal residue" evidence="11">
    <location>
        <position position="1"/>
    </location>
</feature>
<evidence type="ECO:0000256" key="1">
    <source>
        <dbReference type="ARBA" id="ARBA00004123"/>
    </source>
</evidence>
<dbReference type="InterPro" id="IPR013083">
    <property type="entry name" value="Znf_RING/FYVE/PHD"/>
</dbReference>
<dbReference type="PANTHER" id="PTHR46174:SF1">
    <property type="entry name" value="CXXC-TYPE ZINC FINGER PROTEIN 1"/>
    <property type="match status" value="1"/>
</dbReference>
<dbReference type="EMBL" id="KZ308456">
    <property type="protein sequence ID" value="KAG8229961.1"/>
    <property type="molecule type" value="Genomic_DNA"/>
</dbReference>
<evidence type="ECO:0000256" key="5">
    <source>
        <dbReference type="ARBA" id="ARBA00023015"/>
    </source>
</evidence>
<organism evidence="11 12">
    <name type="scientific">Ladona fulva</name>
    <name type="common">Scarce chaser dragonfly</name>
    <name type="synonym">Libellula fulva</name>
    <dbReference type="NCBI Taxonomy" id="123851"/>
    <lineage>
        <taxon>Eukaryota</taxon>
        <taxon>Metazoa</taxon>
        <taxon>Ecdysozoa</taxon>
        <taxon>Arthropoda</taxon>
        <taxon>Hexapoda</taxon>
        <taxon>Insecta</taxon>
        <taxon>Pterygota</taxon>
        <taxon>Palaeoptera</taxon>
        <taxon>Odonata</taxon>
        <taxon>Epiprocta</taxon>
        <taxon>Anisoptera</taxon>
        <taxon>Libelluloidea</taxon>
        <taxon>Libellulidae</taxon>
        <taxon>Ladona</taxon>
    </lineage>
</organism>
<dbReference type="InterPro" id="IPR037869">
    <property type="entry name" value="Spp1/CFP1"/>
</dbReference>
<dbReference type="PANTHER" id="PTHR46174">
    <property type="entry name" value="CXXC-TYPE ZINC FINGER PROTEIN 1"/>
    <property type="match status" value="1"/>
</dbReference>
<dbReference type="Proteomes" id="UP000792457">
    <property type="component" value="Unassembled WGS sequence"/>
</dbReference>
<comment type="subcellular location">
    <subcellularLocation>
        <location evidence="1">Nucleus</location>
    </subcellularLocation>
</comment>
<keyword evidence="6" id="KW-0804">Transcription</keyword>
<feature type="compositionally biased region" description="Polar residues" evidence="9">
    <location>
        <begin position="647"/>
        <end position="659"/>
    </location>
</feature>
<dbReference type="InterPro" id="IPR006576">
    <property type="entry name" value="BRK_domain"/>
</dbReference>
<protein>
    <recommendedName>
        <fullName evidence="10">PHD-type domain-containing protein</fullName>
    </recommendedName>
</protein>
<dbReference type="OrthoDB" id="784962at2759"/>
<evidence type="ECO:0000313" key="12">
    <source>
        <dbReference type="Proteomes" id="UP000792457"/>
    </source>
</evidence>
<feature type="region of interest" description="Disordered" evidence="9">
    <location>
        <begin position="643"/>
        <end position="672"/>
    </location>
</feature>
<evidence type="ECO:0000256" key="4">
    <source>
        <dbReference type="ARBA" id="ARBA00022833"/>
    </source>
</evidence>
<feature type="compositionally biased region" description="Basic residues" evidence="9">
    <location>
        <begin position="112"/>
        <end position="123"/>
    </location>
</feature>
<dbReference type="Pfam" id="PF00628">
    <property type="entry name" value="PHD"/>
    <property type="match status" value="1"/>
</dbReference>
<reference evidence="11" key="1">
    <citation type="submission" date="2013-04" db="EMBL/GenBank/DDBJ databases">
        <authorList>
            <person name="Qu J."/>
            <person name="Murali S.C."/>
            <person name="Bandaranaike D."/>
            <person name="Bellair M."/>
            <person name="Blankenburg K."/>
            <person name="Chao H."/>
            <person name="Dinh H."/>
            <person name="Doddapaneni H."/>
            <person name="Downs B."/>
            <person name="Dugan-Rocha S."/>
            <person name="Elkadiri S."/>
            <person name="Gnanaolivu R.D."/>
            <person name="Hernandez B."/>
            <person name="Javaid M."/>
            <person name="Jayaseelan J.C."/>
            <person name="Lee S."/>
            <person name="Li M."/>
            <person name="Ming W."/>
            <person name="Munidasa M."/>
            <person name="Muniz J."/>
            <person name="Nguyen L."/>
            <person name="Ongeri F."/>
            <person name="Osuji N."/>
            <person name="Pu L.-L."/>
            <person name="Puazo M."/>
            <person name="Qu C."/>
            <person name="Quiroz J."/>
            <person name="Raj R."/>
            <person name="Weissenberger G."/>
            <person name="Xin Y."/>
            <person name="Zou X."/>
            <person name="Han Y."/>
            <person name="Richards S."/>
            <person name="Worley K."/>
            <person name="Muzny D."/>
            <person name="Gibbs R."/>
        </authorList>
    </citation>
    <scope>NUCLEOTIDE SEQUENCE</scope>
    <source>
        <strain evidence="11">Sampled in the wild</strain>
    </source>
</reference>
<evidence type="ECO:0000256" key="3">
    <source>
        <dbReference type="ARBA" id="ARBA00022771"/>
    </source>
</evidence>
<reference evidence="11" key="2">
    <citation type="submission" date="2017-10" db="EMBL/GenBank/DDBJ databases">
        <title>Ladona fulva Genome sequencing and assembly.</title>
        <authorList>
            <person name="Murali S."/>
            <person name="Richards S."/>
            <person name="Bandaranaike D."/>
            <person name="Bellair M."/>
            <person name="Blankenburg K."/>
            <person name="Chao H."/>
            <person name="Dinh H."/>
            <person name="Doddapaneni H."/>
            <person name="Dugan-Rocha S."/>
            <person name="Elkadiri S."/>
            <person name="Gnanaolivu R."/>
            <person name="Hernandez B."/>
            <person name="Skinner E."/>
            <person name="Javaid M."/>
            <person name="Lee S."/>
            <person name="Li M."/>
            <person name="Ming W."/>
            <person name="Munidasa M."/>
            <person name="Muniz J."/>
            <person name="Nguyen L."/>
            <person name="Hughes D."/>
            <person name="Osuji N."/>
            <person name="Pu L.-L."/>
            <person name="Puazo M."/>
            <person name="Qu C."/>
            <person name="Quiroz J."/>
            <person name="Raj R."/>
            <person name="Weissenberger G."/>
            <person name="Xin Y."/>
            <person name="Zou X."/>
            <person name="Han Y."/>
            <person name="Worley K."/>
            <person name="Muzny D."/>
            <person name="Gibbs R."/>
        </authorList>
    </citation>
    <scope>NUCLEOTIDE SEQUENCE</scope>
    <source>
        <strain evidence="11">Sampled in the wild</strain>
    </source>
</reference>
<feature type="region of interest" description="Disordered" evidence="9">
    <location>
        <begin position="360"/>
        <end position="421"/>
    </location>
</feature>
<dbReference type="PROSITE" id="PS01359">
    <property type="entry name" value="ZF_PHD_1"/>
    <property type="match status" value="1"/>
</dbReference>
<comment type="caution">
    <text evidence="11">The sequence shown here is derived from an EMBL/GenBank/DDBJ whole genome shotgun (WGS) entry which is preliminary data.</text>
</comment>
<dbReference type="PROSITE" id="PS50016">
    <property type="entry name" value="ZF_PHD_2"/>
    <property type="match status" value="1"/>
</dbReference>
<keyword evidence="5" id="KW-0805">Transcription regulation</keyword>
<feature type="compositionally biased region" description="Acidic residues" evidence="9">
    <location>
        <begin position="46"/>
        <end position="65"/>
    </location>
</feature>
<keyword evidence="12" id="KW-1185">Reference proteome</keyword>
<keyword evidence="2" id="KW-0479">Metal-binding</keyword>
<dbReference type="InterPro" id="IPR011011">
    <property type="entry name" value="Znf_FYVE_PHD"/>
</dbReference>
<feature type="domain" description="PHD-type" evidence="10">
    <location>
        <begin position="421"/>
        <end position="475"/>
    </location>
</feature>
<dbReference type="AlphaFoldDB" id="A0A8K0K952"/>
<evidence type="ECO:0000256" key="9">
    <source>
        <dbReference type="SAM" id="MobiDB-lite"/>
    </source>
</evidence>
<evidence type="ECO:0000256" key="2">
    <source>
        <dbReference type="ARBA" id="ARBA00022723"/>
    </source>
</evidence>
<proteinExistence type="predicted"/>
<feature type="region of interest" description="Disordered" evidence="9">
    <location>
        <begin position="1"/>
        <end position="147"/>
    </location>
</feature>
<evidence type="ECO:0000313" key="11">
    <source>
        <dbReference type="EMBL" id="KAG8229961.1"/>
    </source>
</evidence>
<feature type="region of interest" description="Disordered" evidence="9">
    <location>
        <begin position="190"/>
        <end position="250"/>
    </location>
</feature>
<dbReference type="SMART" id="SM00592">
    <property type="entry name" value="BRK"/>
    <property type="match status" value="1"/>
</dbReference>
<feature type="compositionally biased region" description="Acidic residues" evidence="9">
    <location>
        <begin position="391"/>
        <end position="417"/>
    </location>
</feature>
<dbReference type="InterPro" id="IPR037259">
    <property type="entry name" value="BRK_sf"/>
</dbReference>
<evidence type="ECO:0000256" key="6">
    <source>
        <dbReference type="ARBA" id="ARBA00023163"/>
    </source>
</evidence>
<dbReference type="InterPro" id="IPR001965">
    <property type="entry name" value="Znf_PHD"/>
</dbReference>
<dbReference type="Pfam" id="PF07533">
    <property type="entry name" value="BRK"/>
    <property type="match status" value="1"/>
</dbReference>